<proteinExistence type="predicted"/>
<dbReference type="Pfam" id="PF13963">
    <property type="entry name" value="Transpos_assoc"/>
    <property type="match status" value="1"/>
</dbReference>
<name>A0AAD9XNI0_9ROSI</name>
<keyword evidence="3" id="KW-1185">Reference proteome</keyword>
<accession>A0AAD9XNI0</accession>
<protein>
    <recommendedName>
        <fullName evidence="1">Transposase-associated domain-containing protein</fullName>
    </recommendedName>
</protein>
<comment type="caution">
    <text evidence="2">The sequence shown here is derived from an EMBL/GenBank/DDBJ whole genome shotgun (WGS) entry which is preliminary data.</text>
</comment>
<dbReference type="AlphaFoldDB" id="A0AAD9XNI0"/>
<feature type="domain" description="Transposase-associated" evidence="1">
    <location>
        <begin position="3"/>
        <end position="61"/>
    </location>
</feature>
<gene>
    <name evidence="2" type="ORF">Ddye_001229</name>
</gene>
<dbReference type="Proteomes" id="UP001280121">
    <property type="component" value="Unassembled WGS sequence"/>
</dbReference>
<evidence type="ECO:0000313" key="3">
    <source>
        <dbReference type="Proteomes" id="UP001280121"/>
    </source>
</evidence>
<organism evidence="2 3">
    <name type="scientific">Dipteronia dyeriana</name>
    <dbReference type="NCBI Taxonomy" id="168575"/>
    <lineage>
        <taxon>Eukaryota</taxon>
        <taxon>Viridiplantae</taxon>
        <taxon>Streptophyta</taxon>
        <taxon>Embryophyta</taxon>
        <taxon>Tracheophyta</taxon>
        <taxon>Spermatophyta</taxon>
        <taxon>Magnoliopsida</taxon>
        <taxon>eudicotyledons</taxon>
        <taxon>Gunneridae</taxon>
        <taxon>Pentapetalae</taxon>
        <taxon>rosids</taxon>
        <taxon>malvids</taxon>
        <taxon>Sapindales</taxon>
        <taxon>Sapindaceae</taxon>
        <taxon>Hippocastanoideae</taxon>
        <taxon>Acereae</taxon>
        <taxon>Dipteronia</taxon>
    </lineage>
</organism>
<dbReference type="InterPro" id="IPR004242">
    <property type="entry name" value="Transposase_21"/>
</dbReference>
<dbReference type="EMBL" id="JANJYI010000001">
    <property type="protein sequence ID" value="KAK2662655.1"/>
    <property type="molecule type" value="Genomic_DNA"/>
</dbReference>
<sequence length="129" mass="15116">MDKSWMLSDRMSREYEIGVEKFIEFVILHSENPNLIRCPCQFCENLKFQSPRELENHLFVKVEMMHDAYKHCTVDPIAFKALLEDVEKPLFPGCPQQPRNNIDVYLAPLIEDLKTLWDVGVDAFDANKQ</sequence>
<reference evidence="2" key="1">
    <citation type="journal article" date="2023" name="Plant J.">
        <title>Genome sequences and population genomics provide insights into the demographic history, inbreeding, and mutation load of two 'living fossil' tree species of Dipteronia.</title>
        <authorList>
            <person name="Feng Y."/>
            <person name="Comes H.P."/>
            <person name="Chen J."/>
            <person name="Zhu S."/>
            <person name="Lu R."/>
            <person name="Zhang X."/>
            <person name="Li P."/>
            <person name="Qiu J."/>
            <person name="Olsen K.M."/>
            <person name="Qiu Y."/>
        </authorList>
    </citation>
    <scope>NUCLEOTIDE SEQUENCE</scope>
    <source>
        <strain evidence="2">KIB01</strain>
    </source>
</reference>
<dbReference type="Pfam" id="PF02992">
    <property type="entry name" value="Transposase_21"/>
    <property type="match status" value="1"/>
</dbReference>
<evidence type="ECO:0000259" key="1">
    <source>
        <dbReference type="Pfam" id="PF13963"/>
    </source>
</evidence>
<evidence type="ECO:0000313" key="2">
    <source>
        <dbReference type="EMBL" id="KAK2662655.1"/>
    </source>
</evidence>
<dbReference type="InterPro" id="IPR029480">
    <property type="entry name" value="Transpos_assoc"/>
</dbReference>